<feature type="transmembrane region" description="Helical" evidence="7">
    <location>
        <begin position="178"/>
        <end position="196"/>
    </location>
</feature>
<dbReference type="GO" id="GO:0005886">
    <property type="term" value="C:plasma membrane"/>
    <property type="evidence" value="ECO:0007669"/>
    <property type="project" value="UniProtKB-SubCell"/>
</dbReference>
<dbReference type="eggNOG" id="COG0586">
    <property type="taxonomic scope" value="Bacteria"/>
</dbReference>
<comment type="subcellular location">
    <subcellularLocation>
        <location evidence="1">Cell membrane</location>
        <topology evidence="1">Multi-pass membrane protein</topology>
    </subcellularLocation>
</comment>
<evidence type="ECO:0000256" key="4">
    <source>
        <dbReference type="ARBA" id="ARBA00022692"/>
    </source>
</evidence>
<accession>S5T1W0</accession>
<keyword evidence="5 7" id="KW-1133">Transmembrane helix</keyword>
<gene>
    <name evidence="9" type="ORF">B841_05410</name>
</gene>
<dbReference type="EMBL" id="CP003924">
    <property type="protein sequence ID" value="AGS34555.1"/>
    <property type="molecule type" value="Genomic_DNA"/>
</dbReference>
<dbReference type="KEGG" id="cmd:B841_05410"/>
<dbReference type="PANTHER" id="PTHR42709">
    <property type="entry name" value="ALKALINE PHOSPHATASE LIKE PROTEIN"/>
    <property type="match status" value="1"/>
</dbReference>
<sequence length="226" mass="23817">MNFDVPGLVDAIAAHAPLVVALIGVSSLLEAGLGLGAVVPGETVVVLGATVLADAGLAWILLGILVVAVGASTGDHLGWWIGRKAGPPLRHSRLVANMGVDNWDKAMGFVDKQGVLPLVLARQLPGVRTLVSAACGAAHIPYRRFFTASVLGSLLWSIVWTGGGALFGPLVIDVLGPILPWLIGAWLLLLAGFVIYKRVKKRRAAKRSRSTLKVRVHQEPRREGSA</sequence>
<feature type="domain" description="VTT" evidence="8">
    <location>
        <begin position="39"/>
        <end position="165"/>
    </location>
</feature>
<evidence type="ECO:0000256" key="3">
    <source>
        <dbReference type="ARBA" id="ARBA00022475"/>
    </source>
</evidence>
<comment type="similarity">
    <text evidence="2">Belongs to the DedA family.</text>
</comment>
<evidence type="ECO:0000256" key="2">
    <source>
        <dbReference type="ARBA" id="ARBA00010792"/>
    </source>
</evidence>
<dbReference type="Proteomes" id="UP000015388">
    <property type="component" value="Chromosome"/>
</dbReference>
<evidence type="ECO:0000313" key="9">
    <source>
        <dbReference type="EMBL" id="AGS34555.1"/>
    </source>
</evidence>
<evidence type="ECO:0000256" key="6">
    <source>
        <dbReference type="ARBA" id="ARBA00023136"/>
    </source>
</evidence>
<dbReference type="Pfam" id="PF09335">
    <property type="entry name" value="VTT_dom"/>
    <property type="match status" value="1"/>
</dbReference>
<evidence type="ECO:0000256" key="1">
    <source>
        <dbReference type="ARBA" id="ARBA00004651"/>
    </source>
</evidence>
<keyword evidence="10" id="KW-1185">Reference proteome</keyword>
<dbReference type="PATRIC" id="fig|1224163.3.peg.1084"/>
<feature type="transmembrane region" description="Helical" evidence="7">
    <location>
        <begin position="150"/>
        <end position="172"/>
    </location>
</feature>
<evidence type="ECO:0000313" key="10">
    <source>
        <dbReference type="Proteomes" id="UP000015388"/>
    </source>
</evidence>
<dbReference type="AlphaFoldDB" id="S5T1W0"/>
<reference evidence="9 10" key="1">
    <citation type="submission" date="2012-11" db="EMBL/GenBank/DDBJ databases">
        <title>The complete genome sequence of Corynebacterium maris Coryn-1 (=DSM 45190).</title>
        <authorList>
            <person name="Schaffert L."/>
            <person name="Albersmeier A."/>
            <person name="Kalinowski J."/>
            <person name="Ruckert C."/>
        </authorList>
    </citation>
    <scope>NUCLEOTIDE SEQUENCE [LARGE SCALE GENOMIC DNA]</scope>
    <source>
        <strain evidence="10">Coryn-1</strain>
    </source>
</reference>
<evidence type="ECO:0000256" key="5">
    <source>
        <dbReference type="ARBA" id="ARBA00022989"/>
    </source>
</evidence>
<evidence type="ECO:0000259" key="8">
    <source>
        <dbReference type="Pfam" id="PF09335"/>
    </source>
</evidence>
<protein>
    <recommendedName>
        <fullName evidence="8">VTT domain-containing protein</fullName>
    </recommendedName>
</protein>
<dbReference type="PANTHER" id="PTHR42709:SF6">
    <property type="entry name" value="UNDECAPRENYL PHOSPHATE TRANSPORTER A"/>
    <property type="match status" value="1"/>
</dbReference>
<name>S5T1W0_9CORY</name>
<feature type="transmembrane region" description="Helical" evidence="7">
    <location>
        <begin position="44"/>
        <end position="69"/>
    </location>
</feature>
<feature type="transmembrane region" description="Helical" evidence="7">
    <location>
        <begin position="12"/>
        <end position="38"/>
    </location>
</feature>
<dbReference type="STRING" id="1224163.B841_05410"/>
<organism evidence="9 10">
    <name type="scientific">Corynebacterium maris DSM 45190</name>
    <dbReference type="NCBI Taxonomy" id="1224163"/>
    <lineage>
        <taxon>Bacteria</taxon>
        <taxon>Bacillati</taxon>
        <taxon>Actinomycetota</taxon>
        <taxon>Actinomycetes</taxon>
        <taxon>Mycobacteriales</taxon>
        <taxon>Corynebacteriaceae</taxon>
        <taxon>Corynebacterium</taxon>
    </lineage>
</organism>
<keyword evidence="4 7" id="KW-0812">Transmembrane</keyword>
<dbReference type="OrthoDB" id="9813426at2"/>
<dbReference type="InterPro" id="IPR051311">
    <property type="entry name" value="DedA_domain"/>
</dbReference>
<keyword evidence="6 7" id="KW-0472">Membrane</keyword>
<evidence type="ECO:0000256" key="7">
    <source>
        <dbReference type="SAM" id="Phobius"/>
    </source>
</evidence>
<keyword evidence="3" id="KW-1003">Cell membrane</keyword>
<dbReference type="RefSeq" id="WP_020934488.1">
    <property type="nucleotide sequence ID" value="NC_021915.1"/>
</dbReference>
<proteinExistence type="inferred from homology"/>
<dbReference type="HOGENOM" id="CLU_044208_6_3_11"/>
<dbReference type="InterPro" id="IPR032816">
    <property type="entry name" value="VTT_dom"/>
</dbReference>